<evidence type="ECO:0000313" key="1">
    <source>
        <dbReference type="EMBL" id="RTE54062.1"/>
    </source>
</evidence>
<accession>A0A3S0BXQ5</accession>
<gene>
    <name evidence="1" type="ORF">EHW67_09050</name>
</gene>
<dbReference type="Gene3D" id="1.25.40.390">
    <property type="match status" value="1"/>
</dbReference>
<dbReference type="EMBL" id="RQPJ01000003">
    <property type="protein sequence ID" value="RTE54062.1"/>
    <property type="molecule type" value="Genomic_DNA"/>
</dbReference>
<dbReference type="OrthoDB" id="725917at2"/>
<comment type="caution">
    <text evidence="1">The sequence shown here is derived from an EMBL/GenBank/DDBJ whole genome shotgun (WGS) entry which is preliminary data.</text>
</comment>
<dbReference type="InterPro" id="IPR011990">
    <property type="entry name" value="TPR-like_helical_dom_sf"/>
</dbReference>
<dbReference type="SUPFAM" id="SSF48452">
    <property type="entry name" value="TPR-like"/>
    <property type="match status" value="1"/>
</dbReference>
<keyword evidence="2" id="KW-1185">Reference proteome</keyword>
<organism evidence="1 2">
    <name type="scientific">Arenibacter aquaticus</name>
    <dbReference type="NCBI Taxonomy" id="2489054"/>
    <lineage>
        <taxon>Bacteria</taxon>
        <taxon>Pseudomonadati</taxon>
        <taxon>Bacteroidota</taxon>
        <taxon>Flavobacteriia</taxon>
        <taxon>Flavobacteriales</taxon>
        <taxon>Flavobacteriaceae</taxon>
        <taxon>Arenibacter</taxon>
    </lineage>
</organism>
<dbReference type="AlphaFoldDB" id="A0A3S0BXQ5"/>
<evidence type="ECO:0000313" key="2">
    <source>
        <dbReference type="Proteomes" id="UP000267585"/>
    </source>
</evidence>
<reference evidence="1 2" key="1">
    <citation type="submission" date="2018-11" db="EMBL/GenBank/DDBJ databases">
        <title>Arenibacter aquaticus sp.nov., a marine bacterium isolated from surface seawater in the South China Sea.</title>
        <authorList>
            <person name="Guo J."/>
            <person name="Sun J."/>
        </authorList>
    </citation>
    <scope>NUCLEOTIDE SEQUENCE [LARGE SCALE GENOMIC DNA]</scope>
    <source>
        <strain evidence="1 2">GUO666</strain>
    </source>
</reference>
<dbReference type="RefSeq" id="WP_126162050.1">
    <property type="nucleotide sequence ID" value="NZ_RQPJ01000003.1"/>
</dbReference>
<protein>
    <submittedName>
        <fullName evidence="1">SusD/RagB family nutrient-binding outer membrane lipoprotein</fullName>
    </submittedName>
</protein>
<dbReference type="Pfam" id="PF12741">
    <property type="entry name" value="SusD-like"/>
    <property type="match status" value="1"/>
</dbReference>
<keyword evidence="1" id="KW-0449">Lipoprotein</keyword>
<name>A0A3S0BXQ5_9FLAO</name>
<dbReference type="InterPro" id="IPR024302">
    <property type="entry name" value="SusD-like"/>
</dbReference>
<sequence length="80" mass="8989">MWLALTPNYFEGWPQIQHTGYPVIPVGTSGDLSKGVTNGIMPNRFMYSSFELGANSTNVQEAISRQGANKIITKVWWDRN</sequence>
<proteinExistence type="predicted"/>
<dbReference type="Proteomes" id="UP000267585">
    <property type="component" value="Unassembled WGS sequence"/>
</dbReference>